<dbReference type="Proteomes" id="UP000769766">
    <property type="component" value="Unassembled WGS sequence"/>
</dbReference>
<keyword evidence="5" id="KW-0547">Nucleotide-binding</keyword>
<evidence type="ECO:0000259" key="12">
    <source>
        <dbReference type="PROSITE" id="PS50110"/>
    </source>
</evidence>
<comment type="caution">
    <text evidence="15">The sequence shown here is derived from an EMBL/GenBank/DDBJ whole genome shotgun (WGS) entry which is preliminary data.</text>
</comment>
<dbReference type="Pfam" id="PF00512">
    <property type="entry name" value="HisKA"/>
    <property type="match status" value="1"/>
</dbReference>
<feature type="coiled-coil region" evidence="10">
    <location>
        <begin position="108"/>
        <end position="135"/>
    </location>
</feature>
<dbReference type="GO" id="GO:0005524">
    <property type="term" value="F:ATP binding"/>
    <property type="evidence" value="ECO:0007669"/>
    <property type="project" value="UniProtKB-KW"/>
</dbReference>
<dbReference type="SMART" id="SM00388">
    <property type="entry name" value="HisKA"/>
    <property type="match status" value="1"/>
</dbReference>
<evidence type="ECO:0000259" key="13">
    <source>
        <dbReference type="PROSITE" id="PS50112"/>
    </source>
</evidence>
<proteinExistence type="predicted"/>
<dbReference type="AlphaFoldDB" id="A0A932CR89"/>
<feature type="modified residue" description="4-aspartylphosphate" evidence="9">
    <location>
        <position position="558"/>
    </location>
</feature>
<evidence type="ECO:0000313" key="15">
    <source>
        <dbReference type="EMBL" id="MBI2877804.1"/>
    </source>
</evidence>
<dbReference type="SUPFAM" id="SSF47384">
    <property type="entry name" value="Homodimeric domain of signal transducing histidine kinase"/>
    <property type="match status" value="1"/>
</dbReference>
<dbReference type="PANTHER" id="PTHR43065:SF10">
    <property type="entry name" value="PEROXIDE STRESS-ACTIVATED HISTIDINE KINASE MAK3"/>
    <property type="match status" value="1"/>
</dbReference>
<dbReference type="EC" id="2.7.13.3" evidence="2"/>
<feature type="domain" description="Histidine kinase" evidence="11">
    <location>
        <begin position="263"/>
        <end position="487"/>
    </location>
</feature>
<dbReference type="InterPro" id="IPR000014">
    <property type="entry name" value="PAS"/>
</dbReference>
<dbReference type="SUPFAM" id="SSF52172">
    <property type="entry name" value="CheY-like"/>
    <property type="match status" value="2"/>
</dbReference>
<evidence type="ECO:0000256" key="5">
    <source>
        <dbReference type="ARBA" id="ARBA00022741"/>
    </source>
</evidence>
<sequence length="638" mass="71640">MVGRQIHPLERLERGLSTEGLGVVRAYSYPEALRWIQEGTAGLALLDLSQDPVDAAQAIHTMKAAAKHLPVIALLGKKAARAKGQAELLVEADDCLFFPWRVEELLVRVRTQLRIKALEQELSQVTRSKQDLETIFDGILDSVEIIDPHYRILRINKTNPQLYGLRPQDFVGRMCHQIYQGRTEPCPTCAVSETLRTKRPAFAELTHNRVREFAHQYTYPLFDERGELSGVICYVQDVTEKKLLERQLLQTEKLSALGELISGITHELNNPLAAILLYSQLLQRIKVGEKIQGGLETIQREAIRCQKIVQNLLSFARQHKPERVLINLNDILESILDLQEYQLKVDNIRMVKRLDRKLPSTLADPYQLQQVFLNIIINAHQAILSGPSQGTLVVKTERVQSPGMDRSSRPVGSSWIRVSIQNDGPAIPPENLKRIFDPFFTTKGIGQGTGLGLSVAYGIVQGHGGTIYARSQPGQGATFIIDLPMVKPAEKAHELAVSEAGVCLEGRRRILVVDDEEDLLEGISEILKMEGHEVHTARNGRAALQMIENCNYEVILCDLKMPEINGIQFYEQVKEKDLLLARRILFSTGDVVNSETDAFLERTGCACLKKPFRIEELKEAIQKVLSSCHLESGPEKRS</sequence>
<dbReference type="PRINTS" id="PR00344">
    <property type="entry name" value="BCTRLSENSOR"/>
</dbReference>
<evidence type="ECO:0000256" key="10">
    <source>
        <dbReference type="SAM" id="Coils"/>
    </source>
</evidence>
<evidence type="ECO:0000256" key="3">
    <source>
        <dbReference type="ARBA" id="ARBA00022553"/>
    </source>
</evidence>
<evidence type="ECO:0000256" key="6">
    <source>
        <dbReference type="ARBA" id="ARBA00022777"/>
    </source>
</evidence>
<dbReference type="InterPro" id="IPR001789">
    <property type="entry name" value="Sig_transdc_resp-reg_receiver"/>
</dbReference>
<keyword evidence="8" id="KW-0902">Two-component regulatory system</keyword>
<evidence type="ECO:0000256" key="1">
    <source>
        <dbReference type="ARBA" id="ARBA00000085"/>
    </source>
</evidence>
<gene>
    <name evidence="15" type="ORF">HYY20_13095</name>
</gene>
<dbReference type="Gene3D" id="3.40.50.2300">
    <property type="match status" value="2"/>
</dbReference>
<dbReference type="Gene3D" id="3.30.565.10">
    <property type="entry name" value="Histidine kinase-like ATPase, C-terminal domain"/>
    <property type="match status" value="1"/>
</dbReference>
<feature type="domain" description="PAS" evidence="13">
    <location>
        <begin position="128"/>
        <end position="173"/>
    </location>
</feature>
<dbReference type="PROSITE" id="PS50110">
    <property type="entry name" value="RESPONSE_REGULATORY"/>
    <property type="match status" value="2"/>
</dbReference>
<keyword evidence="4" id="KW-0808">Transferase</keyword>
<feature type="domain" description="Response regulatory" evidence="12">
    <location>
        <begin position="509"/>
        <end position="625"/>
    </location>
</feature>
<dbReference type="Gene3D" id="1.10.287.130">
    <property type="match status" value="1"/>
</dbReference>
<evidence type="ECO:0000256" key="7">
    <source>
        <dbReference type="ARBA" id="ARBA00022840"/>
    </source>
</evidence>
<dbReference type="CDD" id="cd00082">
    <property type="entry name" value="HisKA"/>
    <property type="match status" value="1"/>
</dbReference>
<dbReference type="PROSITE" id="PS50113">
    <property type="entry name" value="PAC"/>
    <property type="match status" value="1"/>
</dbReference>
<evidence type="ECO:0000259" key="14">
    <source>
        <dbReference type="PROSITE" id="PS50113"/>
    </source>
</evidence>
<dbReference type="SUPFAM" id="SSF55874">
    <property type="entry name" value="ATPase domain of HSP90 chaperone/DNA topoisomerase II/histidine kinase"/>
    <property type="match status" value="1"/>
</dbReference>
<name>A0A932CR89_UNCTE</name>
<evidence type="ECO:0000256" key="9">
    <source>
        <dbReference type="PROSITE-ProRule" id="PRU00169"/>
    </source>
</evidence>
<dbReference type="Pfam" id="PF00072">
    <property type="entry name" value="Response_reg"/>
    <property type="match status" value="1"/>
</dbReference>
<dbReference type="CDD" id="cd00130">
    <property type="entry name" value="PAS"/>
    <property type="match status" value="1"/>
</dbReference>
<dbReference type="PANTHER" id="PTHR43065">
    <property type="entry name" value="SENSOR HISTIDINE KINASE"/>
    <property type="match status" value="1"/>
</dbReference>
<evidence type="ECO:0000256" key="8">
    <source>
        <dbReference type="ARBA" id="ARBA00023012"/>
    </source>
</evidence>
<keyword evidence="7" id="KW-0067">ATP-binding</keyword>
<comment type="catalytic activity">
    <reaction evidence="1">
        <text>ATP + protein L-histidine = ADP + protein N-phospho-L-histidine.</text>
        <dbReference type="EC" id="2.7.13.3"/>
    </reaction>
</comment>
<accession>A0A932CR89</accession>
<dbReference type="Pfam" id="PF02518">
    <property type="entry name" value="HATPase_c"/>
    <property type="match status" value="1"/>
</dbReference>
<dbReference type="PROSITE" id="PS50112">
    <property type="entry name" value="PAS"/>
    <property type="match status" value="1"/>
</dbReference>
<dbReference type="InterPro" id="IPR004358">
    <property type="entry name" value="Sig_transdc_His_kin-like_C"/>
</dbReference>
<dbReference type="InterPro" id="IPR003661">
    <property type="entry name" value="HisK_dim/P_dom"/>
</dbReference>
<evidence type="ECO:0000259" key="11">
    <source>
        <dbReference type="PROSITE" id="PS50109"/>
    </source>
</evidence>
<feature type="domain" description="Response regulatory" evidence="12">
    <location>
        <begin position="1"/>
        <end position="113"/>
    </location>
</feature>
<dbReference type="SMART" id="SM00448">
    <property type="entry name" value="REC"/>
    <property type="match status" value="1"/>
</dbReference>
<dbReference type="Pfam" id="PF08448">
    <property type="entry name" value="PAS_4"/>
    <property type="match status" value="1"/>
</dbReference>
<evidence type="ECO:0000256" key="4">
    <source>
        <dbReference type="ARBA" id="ARBA00022679"/>
    </source>
</evidence>
<dbReference type="InterPro" id="IPR005467">
    <property type="entry name" value="His_kinase_dom"/>
</dbReference>
<dbReference type="InterPro" id="IPR035965">
    <property type="entry name" value="PAS-like_dom_sf"/>
</dbReference>
<evidence type="ECO:0000313" key="16">
    <source>
        <dbReference type="Proteomes" id="UP000769766"/>
    </source>
</evidence>
<evidence type="ECO:0000256" key="2">
    <source>
        <dbReference type="ARBA" id="ARBA00012438"/>
    </source>
</evidence>
<dbReference type="InterPro" id="IPR013656">
    <property type="entry name" value="PAS_4"/>
</dbReference>
<dbReference type="InterPro" id="IPR000700">
    <property type="entry name" value="PAS-assoc_C"/>
</dbReference>
<dbReference type="EMBL" id="JACPRF010000398">
    <property type="protein sequence ID" value="MBI2877804.1"/>
    <property type="molecule type" value="Genomic_DNA"/>
</dbReference>
<keyword evidence="3 9" id="KW-0597">Phosphoprotein</keyword>
<reference evidence="15" key="1">
    <citation type="submission" date="2020-07" db="EMBL/GenBank/DDBJ databases">
        <title>Huge and variable diversity of episymbiotic CPR bacteria and DPANN archaea in groundwater ecosystems.</title>
        <authorList>
            <person name="He C.Y."/>
            <person name="Keren R."/>
            <person name="Whittaker M."/>
            <person name="Farag I.F."/>
            <person name="Doudna J."/>
            <person name="Cate J.H.D."/>
            <person name="Banfield J.F."/>
        </authorList>
    </citation>
    <scope>NUCLEOTIDE SEQUENCE</scope>
    <source>
        <strain evidence="15">NC_groundwater_672_Ag_B-0.1um_62_36</strain>
    </source>
</reference>
<dbReference type="InterPro" id="IPR036890">
    <property type="entry name" value="HATPase_C_sf"/>
</dbReference>
<dbReference type="SMART" id="SM00387">
    <property type="entry name" value="HATPase_c"/>
    <property type="match status" value="1"/>
</dbReference>
<dbReference type="Gene3D" id="3.30.450.20">
    <property type="entry name" value="PAS domain"/>
    <property type="match status" value="1"/>
</dbReference>
<feature type="domain" description="PAC" evidence="14">
    <location>
        <begin position="196"/>
        <end position="250"/>
    </location>
</feature>
<keyword evidence="6" id="KW-0418">Kinase</keyword>
<dbReference type="PROSITE" id="PS50109">
    <property type="entry name" value="HIS_KIN"/>
    <property type="match status" value="1"/>
</dbReference>
<keyword evidence="10" id="KW-0175">Coiled coil</keyword>
<dbReference type="InterPro" id="IPR011006">
    <property type="entry name" value="CheY-like_superfamily"/>
</dbReference>
<feature type="modified residue" description="4-aspartylphosphate" evidence="9">
    <location>
        <position position="47"/>
    </location>
</feature>
<dbReference type="InterPro" id="IPR036097">
    <property type="entry name" value="HisK_dim/P_sf"/>
</dbReference>
<dbReference type="GO" id="GO:0000155">
    <property type="term" value="F:phosphorelay sensor kinase activity"/>
    <property type="evidence" value="ECO:0007669"/>
    <property type="project" value="InterPro"/>
</dbReference>
<protein>
    <recommendedName>
        <fullName evidence="2">histidine kinase</fullName>
        <ecNumber evidence="2">2.7.13.3</ecNumber>
    </recommendedName>
</protein>
<organism evidence="15 16">
    <name type="scientific">Tectimicrobiota bacterium</name>
    <dbReference type="NCBI Taxonomy" id="2528274"/>
    <lineage>
        <taxon>Bacteria</taxon>
        <taxon>Pseudomonadati</taxon>
        <taxon>Nitrospinota/Tectimicrobiota group</taxon>
        <taxon>Candidatus Tectimicrobiota</taxon>
    </lineage>
</organism>
<dbReference type="InterPro" id="IPR003594">
    <property type="entry name" value="HATPase_dom"/>
</dbReference>
<dbReference type="SUPFAM" id="SSF55785">
    <property type="entry name" value="PYP-like sensor domain (PAS domain)"/>
    <property type="match status" value="1"/>
</dbReference>